<feature type="domain" description="HTH lysR-type" evidence="5">
    <location>
        <begin position="1"/>
        <end position="58"/>
    </location>
</feature>
<dbReference type="EMBL" id="SLWS01000011">
    <property type="protein sequence ID" value="TCO53116.1"/>
    <property type="molecule type" value="Genomic_DNA"/>
</dbReference>
<keyword evidence="4" id="KW-0804">Transcription</keyword>
<evidence type="ECO:0000256" key="4">
    <source>
        <dbReference type="ARBA" id="ARBA00023163"/>
    </source>
</evidence>
<proteinExistence type="inferred from homology"/>
<reference evidence="6 7" key="1">
    <citation type="submission" date="2019-03" db="EMBL/GenBank/DDBJ databases">
        <title>Genomic Encyclopedia of Type Strains, Phase IV (KMG-IV): sequencing the most valuable type-strain genomes for metagenomic binning, comparative biology and taxonomic classification.</title>
        <authorList>
            <person name="Goeker M."/>
        </authorList>
    </citation>
    <scope>NUCLEOTIDE SEQUENCE [LARGE SCALE GENOMIC DNA]</scope>
    <source>
        <strain evidence="6 7">DSM 45934</strain>
    </source>
</reference>
<evidence type="ECO:0000256" key="1">
    <source>
        <dbReference type="ARBA" id="ARBA00009437"/>
    </source>
</evidence>
<evidence type="ECO:0000256" key="2">
    <source>
        <dbReference type="ARBA" id="ARBA00023015"/>
    </source>
</evidence>
<evidence type="ECO:0000313" key="6">
    <source>
        <dbReference type="EMBL" id="TCO53116.1"/>
    </source>
</evidence>
<dbReference type="SUPFAM" id="SSF46785">
    <property type="entry name" value="Winged helix' DNA-binding domain"/>
    <property type="match status" value="1"/>
</dbReference>
<evidence type="ECO:0000259" key="5">
    <source>
        <dbReference type="PROSITE" id="PS50931"/>
    </source>
</evidence>
<dbReference type="PROSITE" id="PS50931">
    <property type="entry name" value="HTH_LYSR"/>
    <property type="match status" value="1"/>
</dbReference>
<dbReference type="Pfam" id="PF00126">
    <property type="entry name" value="HTH_1"/>
    <property type="match status" value="1"/>
</dbReference>
<keyword evidence="7" id="KW-1185">Reference proteome</keyword>
<evidence type="ECO:0000313" key="7">
    <source>
        <dbReference type="Proteomes" id="UP000295680"/>
    </source>
</evidence>
<sequence length="299" mass="31924">MDEEQLRTFVAIKQSGTITGATAAVHRTQPAVSRRLAQLETDVGASLFDRTTDGMRLSAAGHAFLPFAEAALAAIEDGRRAVRGLHAEDRGPLRVAIVGTLAGSWLTAALRDFASAHPAVDLLLETANSLEVLELVRRGDATFGIGYAHATDPTLASEVLFHEQLVVACAPDHPRADTHGITLDDLRDERWLAFPDRPPRSEASAHYIGGHLAAARIPRTALRAVDSLTAQKRLVEAGFGIALMPLSSIAEELATGAIATIPASHLTSEVTITVRRHAYLTHAARTLHTELTRAASSQP</sequence>
<dbReference type="Proteomes" id="UP000295680">
    <property type="component" value="Unassembled WGS sequence"/>
</dbReference>
<dbReference type="Pfam" id="PF03466">
    <property type="entry name" value="LysR_substrate"/>
    <property type="match status" value="1"/>
</dbReference>
<dbReference type="InterPro" id="IPR000847">
    <property type="entry name" value="LysR_HTH_N"/>
</dbReference>
<dbReference type="PANTHER" id="PTHR30126">
    <property type="entry name" value="HTH-TYPE TRANSCRIPTIONAL REGULATOR"/>
    <property type="match status" value="1"/>
</dbReference>
<dbReference type="Gene3D" id="1.10.10.10">
    <property type="entry name" value="Winged helix-like DNA-binding domain superfamily/Winged helix DNA-binding domain"/>
    <property type="match status" value="1"/>
</dbReference>
<dbReference type="RefSeq" id="WP_165960891.1">
    <property type="nucleotide sequence ID" value="NZ_SLWS01000011.1"/>
</dbReference>
<dbReference type="PANTHER" id="PTHR30126:SF40">
    <property type="entry name" value="HTH-TYPE TRANSCRIPTIONAL REGULATOR GLTR"/>
    <property type="match status" value="1"/>
</dbReference>
<evidence type="ECO:0000256" key="3">
    <source>
        <dbReference type="ARBA" id="ARBA00023125"/>
    </source>
</evidence>
<dbReference type="InterPro" id="IPR036388">
    <property type="entry name" value="WH-like_DNA-bd_sf"/>
</dbReference>
<keyword evidence="3 6" id="KW-0238">DNA-binding</keyword>
<accession>A0A4R2J909</accession>
<comment type="similarity">
    <text evidence="1">Belongs to the LysR transcriptional regulatory family.</text>
</comment>
<name>A0A4R2J909_9PSEU</name>
<dbReference type="PRINTS" id="PR00039">
    <property type="entry name" value="HTHLYSR"/>
</dbReference>
<keyword evidence="2" id="KW-0805">Transcription regulation</keyword>
<gene>
    <name evidence="6" type="ORF">EV192_111313</name>
</gene>
<dbReference type="AlphaFoldDB" id="A0A4R2J909"/>
<dbReference type="InterPro" id="IPR036390">
    <property type="entry name" value="WH_DNA-bd_sf"/>
</dbReference>
<dbReference type="GO" id="GO:0000976">
    <property type="term" value="F:transcription cis-regulatory region binding"/>
    <property type="evidence" value="ECO:0007669"/>
    <property type="project" value="TreeGrafter"/>
</dbReference>
<organism evidence="6 7">
    <name type="scientific">Actinocrispum wychmicini</name>
    <dbReference type="NCBI Taxonomy" id="1213861"/>
    <lineage>
        <taxon>Bacteria</taxon>
        <taxon>Bacillati</taxon>
        <taxon>Actinomycetota</taxon>
        <taxon>Actinomycetes</taxon>
        <taxon>Pseudonocardiales</taxon>
        <taxon>Pseudonocardiaceae</taxon>
        <taxon>Actinocrispum</taxon>
    </lineage>
</organism>
<dbReference type="Gene3D" id="3.40.190.10">
    <property type="entry name" value="Periplasmic binding protein-like II"/>
    <property type="match status" value="2"/>
</dbReference>
<dbReference type="CDD" id="cd05466">
    <property type="entry name" value="PBP2_LTTR_substrate"/>
    <property type="match status" value="1"/>
</dbReference>
<dbReference type="GO" id="GO:0003700">
    <property type="term" value="F:DNA-binding transcription factor activity"/>
    <property type="evidence" value="ECO:0007669"/>
    <property type="project" value="InterPro"/>
</dbReference>
<comment type="caution">
    <text evidence="6">The sequence shown here is derived from an EMBL/GenBank/DDBJ whole genome shotgun (WGS) entry which is preliminary data.</text>
</comment>
<dbReference type="InterPro" id="IPR005119">
    <property type="entry name" value="LysR_subst-bd"/>
</dbReference>
<protein>
    <submittedName>
        <fullName evidence="6">DNA-binding transcriptional LysR family regulator</fullName>
    </submittedName>
</protein>
<dbReference type="SUPFAM" id="SSF53850">
    <property type="entry name" value="Periplasmic binding protein-like II"/>
    <property type="match status" value="1"/>
</dbReference>